<evidence type="ECO:0000313" key="2">
    <source>
        <dbReference type="Proteomes" id="UP000294567"/>
    </source>
</evidence>
<comment type="caution">
    <text evidence="1">The sequence shown here is derived from an EMBL/GenBank/DDBJ whole genome shotgun (WGS) entry which is preliminary data.</text>
</comment>
<evidence type="ECO:0000313" key="1">
    <source>
        <dbReference type="EMBL" id="TCS87464.1"/>
    </source>
</evidence>
<reference evidence="1 2" key="1">
    <citation type="submission" date="2019-03" db="EMBL/GenBank/DDBJ databases">
        <title>Genomic Encyclopedia of Type Strains, Phase IV (KMG-IV): sequencing the most valuable type-strain genomes for metagenomic binning, comparative biology and taxonomic classification.</title>
        <authorList>
            <person name="Goeker M."/>
        </authorList>
    </citation>
    <scope>NUCLEOTIDE SEQUENCE [LARGE SCALE GENOMIC DNA]</scope>
    <source>
        <strain evidence="1 2">DSM 26752</strain>
    </source>
</reference>
<protein>
    <submittedName>
        <fullName evidence="1">Uncharacterized protein</fullName>
    </submittedName>
</protein>
<sequence>MKLEKKVTIIQNEMEIVEELFRKMVDENSRKAMDQKEYSKNIIKSELTGLKVKSLRLVGCFLFQIKSGRN</sequence>
<dbReference type="RefSeq" id="WP_132028810.1">
    <property type="nucleotide sequence ID" value="NZ_CP068564.1"/>
</dbReference>
<accession>A0A4R3KRZ6</accession>
<dbReference type="EMBL" id="SMAE01000011">
    <property type="protein sequence ID" value="TCS87464.1"/>
    <property type="molecule type" value="Genomic_DNA"/>
</dbReference>
<dbReference type="AlphaFoldDB" id="A0A4R3KRZ6"/>
<proteinExistence type="predicted"/>
<gene>
    <name evidence="1" type="ORF">EDD65_11127</name>
</gene>
<dbReference type="Proteomes" id="UP000294567">
    <property type="component" value="Unassembled WGS sequence"/>
</dbReference>
<organism evidence="1 2">
    <name type="scientific">Keratinibaculum paraultunense</name>
    <dbReference type="NCBI Taxonomy" id="1278232"/>
    <lineage>
        <taxon>Bacteria</taxon>
        <taxon>Bacillati</taxon>
        <taxon>Bacillota</taxon>
        <taxon>Tissierellia</taxon>
        <taxon>Tissierellales</taxon>
        <taxon>Tepidimicrobiaceae</taxon>
        <taxon>Keratinibaculum</taxon>
    </lineage>
</organism>
<dbReference type="OrthoDB" id="2048832at2"/>
<name>A0A4R3KRZ6_9FIRM</name>
<keyword evidence="2" id="KW-1185">Reference proteome</keyword>